<dbReference type="Proteomes" id="UP000001052">
    <property type="component" value="Chromosome"/>
</dbReference>
<keyword evidence="2" id="KW-1185">Reference proteome</keyword>
<organism evidence="1 2">
    <name type="scientific">Desulfohalobium retbaense (strain ATCC 49708 / DSM 5692 / JCM 16813 / HR100)</name>
    <dbReference type="NCBI Taxonomy" id="485915"/>
    <lineage>
        <taxon>Bacteria</taxon>
        <taxon>Pseudomonadati</taxon>
        <taxon>Thermodesulfobacteriota</taxon>
        <taxon>Desulfovibrionia</taxon>
        <taxon>Desulfovibrionales</taxon>
        <taxon>Desulfohalobiaceae</taxon>
        <taxon>Desulfohalobium</taxon>
    </lineage>
</organism>
<sequence length="92" mass="10268">MQCSIENRPVSQGLESNIERQIRRLRFPSLARRGQGWLNIDNYLSPRWQVCIKTNPWQGGGGLETQLSLLLSAICREHLQLGSGGAEADTSC</sequence>
<dbReference type="HOGENOM" id="CLU_2408508_0_0_7"/>
<proteinExistence type="predicted"/>
<dbReference type="STRING" id="485915.Dret_2335"/>
<dbReference type="KEGG" id="drt:Dret_2335"/>
<accession>C8X5C1</accession>
<reference evidence="1 2" key="2">
    <citation type="journal article" date="2010" name="Stand. Genomic Sci.">
        <title>Complete genome sequence of Desulfohalobium retbaense type strain (HR(100)).</title>
        <authorList>
            <person name="Spring S."/>
            <person name="Nolan M."/>
            <person name="Lapidus A."/>
            <person name="Glavina Del Rio T."/>
            <person name="Copeland A."/>
            <person name="Tice H."/>
            <person name="Cheng J.F."/>
            <person name="Lucas S."/>
            <person name="Land M."/>
            <person name="Chen F."/>
            <person name="Bruce D."/>
            <person name="Goodwin L."/>
            <person name="Pitluck S."/>
            <person name="Ivanova N."/>
            <person name="Mavromatis K."/>
            <person name="Mikhailova N."/>
            <person name="Pati A."/>
            <person name="Chen A."/>
            <person name="Palaniappan K."/>
            <person name="Hauser L."/>
            <person name="Chang Y.J."/>
            <person name="Jeffries C.D."/>
            <person name="Munk C."/>
            <person name="Kiss H."/>
            <person name="Chain P."/>
            <person name="Han C."/>
            <person name="Brettin T."/>
            <person name="Detter J.C."/>
            <person name="Schuler E."/>
            <person name="Goker M."/>
            <person name="Rohde M."/>
            <person name="Bristow J."/>
            <person name="Eisen J.A."/>
            <person name="Markowitz V."/>
            <person name="Hugenholtz P."/>
            <person name="Kyrpides N.C."/>
            <person name="Klenk H.P."/>
        </authorList>
    </citation>
    <scope>NUCLEOTIDE SEQUENCE [LARGE SCALE GENOMIC DNA]</scope>
    <source>
        <strain evidence="1 2">DSM 5692</strain>
    </source>
</reference>
<name>C8X5C1_DESRD</name>
<reference evidence="2" key="1">
    <citation type="submission" date="2009-09" db="EMBL/GenBank/DDBJ databases">
        <title>The complete chromosome of Desulfohalobium retbaense DSM 5692.</title>
        <authorList>
            <consortium name="US DOE Joint Genome Institute (JGI-PGF)"/>
            <person name="Lucas S."/>
            <person name="Copeland A."/>
            <person name="Lapidus A."/>
            <person name="Glavina del Rio T."/>
            <person name="Dalin E."/>
            <person name="Tice H."/>
            <person name="Bruce D."/>
            <person name="Goodwin L."/>
            <person name="Pitluck S."/>
            <person name="Kyrpides N."/>
            <person name="Mavromatis K."/>
            <person name="Ivanova N."/>
            <person name="Mikhailova N."/>
            <person name="Munk A.C."/>
            <person name="Brettin T."/>
            <person name="Detter J.C."/>
            <person name="Han C."/>
            <person name="Tapia R."/>
            <person name="Larimer F."/>
            <person name="Land M."/>
            <person name="Hauser L."/>
            <person name="Markowitz V."/>
            <person name="Cheng J.-F."/>
            <person name="Hugenholtz P."/>
            <person name="Woyke T."/>
            <person name="Wu D."/>
            <person name="Spring S."/>
            <person name="Klenk H.-P."/>
            <person name="Eisen J.A."/>
        </authorList>
    </citation>
    <scope>NUCLEOTIDE SEQUENCE [LARGE SCALE GENOMIC DNA]</scope>
    <source>
        <strain evidence="2">DSM 5692</strain>
    </source>
</reference>
<gene>
    <name evidence="1" type="ordered locus">Dret_2335</name>
</gene>
<dbReference type="EMBL" id="CP001734">
    <property type="protein sequence ID" value="ACV69618.1"/>
    <property type="molecule type" value="Genomic_DNA"/>
</dbReference>
<evidence type="ECO:0000313" key="1">
    <source>
        <dbReference type="EMBL" id="ACV69618.1"/>
    </source>
</evidence>
<dbReference type="AlphaFoldDB" id="C8X5C1"/>
<evidence type="ECO:0000313" key="2">
    <source>
        <dbReference type="Proteomes" id="UP000001052"/>
    </source>
</evidence>
<protein>
    <submittedName>
        <fullName evidence="1">Uncharacterized protein</fullName>
    </submittedName>
</protein>